<reference evidence="2 3" key="1">
    <citation type="submission" date="2020-02" db="EMBL/GenBank/DDBJ databases">
        <title>Integrative conjugative elements (ICEs) and plasmids drive adaptation of Pseudomonas nitroreducens strain HBP1 to wastewater environment.</title>
        <authorList>
            <person name="Sentchilo V."/>
            <person name="Carraro N."/>
            <person name="Bertelli C."/>
            <person name="van der Meer J.R."/>
        </authorList>
    </citation>
    <scope>NUCLEOTIDE SEQUENCE [LARGE SCALE GENOMIC DNA]</scope>
    <source>
        <strain evidence="2 3">HBP1</strain>
    </source>
</reference>
<evidence type="ECO:0000313" key="2">
    <source>
        <dbReference type="EMBL" id="QIE90924.1"/>
    </source>
</evidence>
<dbReference type="EMBL" id="CP049140">
    <property type="protein sequence ID" value="QIE90924.1"/>
    <property type="molecule type" value="Genomic_DNA"/>
</dbReference>
<evidence type="ECO:0000313" key="4">
    <source>
        <dbReference type="Proteomes" id="UP000608450"/>
    </source>
</evidence>
<reference evidence="1 4" key="2">
    <citation type="submission" date="2020-11" db="EMBL/GenBank/DDBJ databases">
        <title>Enhanced detection system for hospital associated transmission using whole genome sequencing surveillance.</title>
        <authorList>
            <person name="Harrison L.H."/>
            <person name="Van Tyne D."/>
            <person name="Marsh J.W."/>
            <person name="Griffith M.P."/>
            <person name="Snyder D.J."/>
            <person name="Cooper V.S."/>
            <person name="Mustapha M."/>
        </authorList>
    </citation>
    <scope>NUCLEOTIDE SEQUENCE [LARGE SCALE GENOMIC DNA]</scope>
    <source>
        <strain evidence="1 4">PSA00705</strain>
    </source>
</reference>
<dbReference type="Proteomes" id="UP000608450">
    <property type="component" value="Unassembled WGS sequence"/>
</dbReference>
<gene>
    <name evidence="2" type="ORF">G5B91_16680</name>
    <name evidence="1" type="ORF">I5I61_31395</name>
</gene>
<organism evidence="2 3">
    <name type="scientific">Pseudomonas nitroreducens</name>
    <dbReference type="NCBI Taxonomy" id="46680"/>
    <lineage>
        <taxon>Bacteria</taxon>
        <taxon>Pseudomonadati</taxon>
        <taxon>Pseudomonadota</taxon>
        <taxon>Gammaproteobacteria</taxon>
        <taxon>Pseudomonadales</taxon>
        <taxon>Pseudomonadaceae</taxon>
        <taxon>Pseudomonas</taxon>
    </lineage>
</organism>
<dbReference type="AlphaFoldDB" id="A0A6G6J6Q4"/>
<proteinExistence type="predicted"/>
<dbReference type="KEGG" id="pnt:G5B91_16680"/>
<dbReference type="EMBL" id="JADTFC010000166">
    <property type="protein sequence ID" value="MBG6291984.1"/>
    <property type="molecule type" value="Genomic_DNA"/>
</dbReference>
<evidence type="ECO:0000313" key="3">
    <source>
        <dbReference type="Proteomes" id="UP000501063"/>
    </source>
</evidence>
<keyword evidence="4" id="KW-1185">Reference proteome</keyword>
<accession>A0A6G6J6Q4</accession>
<sequence length="59" mass="6759">MAMHAYLIRYRRNGQPMSTVLVQESLSRQQAQQFVRALHGPIGRDSRSDIQVSEVLCTQ</sequence>
<protein>
    <submittedName>
        <fullName evidence="2">Uncharacterized protein</fullName>
    </submittedName>
</protein>
<evidence type="ECO:0000313" key="1">
    <source>
        <dbReference type="EMBL" id="MBG6291984.1"/>
    </source>
</evidence>
<name>A0A6G6J6Q4_PSENT</name>
<dbReference type="Proteomes" id="UP000501063">
    <property type="component" value="Chromosome"/>
</dbReference>